<dbReference type="Proteomes" id="UP000053789">
    <property type="component" value="Unassembled WGS sequence"/>
</dbReference>
<dbReference type="EMBL" id="KN846980">
    <property type="protein sequence ID" value="KIW99332.1"/>
    <property type="molecule type" value="Genomic_DNA"/>
</dbReference>
<evidence type="ECO:0000313" key="1">
    <source>
        <dbReference type="EMBL" id="KIW99332.1"/>
    </source>
</evidence>
<protein>
    <recommendedName>
        <fullName evidence="3">Heterokaryon incompatibility domain-containing protein</fullName>
    </recommendedName>
</protein>
<dbReference type="RefSeq" id="XP_016626001.1">
    <property type="nucleotide sequence ID" value="XM_016758752.1"/>
</dbReference>
<evidence type="ECO:0000313" key="2">
    <source>
        <dbReference type="Proteomes" id="UP000053789"/>
    </source>
</evidence>
<dbReference type="PANTHER" id="PTHR39596">
    <property type="match status" value="1"/>
</dbReference>
<keyword evidence="2" id="KW-1185">Reference proteome</keyword>
<dbReference type="VEuPathDB" id="FungiDB:Z519_00995"/>
<gene>
    <name evidence="1" type="ORF">Z519_00995</name>
</gene>
<dbReference type="OrthoDB" id="2426273at2759"/>
<dbReference type="AlphaFoldDB" id="A0A0D2GLS1"/>
<dbReference type="PANTHER" id="PTHR39596:SF2">
    <property type="entry name" value="HET DOMAIN PROTEIN (AFU_ORTHOLOGUE AFUA_1G17550)-RELATED"/>
    <property type="match status" value="1"/>
</dbReference>
<reference evidence="1" key="1">
    <citation type="submission" date="2015-01" db="EMBL/GenBank/DDBJ databases">
        <title>The Genome Sequence of Cladophialophora bantiana CBS 173.52.</title>
        <authorList>
            <consortium name="The Broad Institute Genomics Platform"/>
            <person name="Cuomo C."/>
            <person name="de Hoog S."/>
            <person name="Gorbushina A."/>
            <person name="Stielow B."/>
            <person name="Teixiera M."/>
            <person name="Abouelleil A."/>
            <person name="Chapman S.B."/>
            <person name="Priest M."/>
            <person name="Young S.K."/>
            <person name="Wortman J."/>
            <person name="Nusbaum C."/>
            <person name="Birren B."/>
        </authorList>
    </citation>
    <scope>NUCLEOTIDE SEQUENCE [LARGE SCALE GENOMIC DNA]</scope>
    <source>
        <strain evidence="1">CBS 173.52</strain>
    </source>
</reference>
<dbReference type="HOGENOM" id="CLU_009388_3_0_1"/>
<sequence length="849" mass="95985">MDYLPLPRVRQHELPVALLFGCSSYDHGSFEDFPRRSGWDITKLLRGELDGKEPSTAAAFLQHWLYFGIIQTVFSVAEIPFHLSSFVVVQPDFTTTNYFTRLLKRDHQRVCTVLQDLDRRGVLSPPDQLPNGGTPLRLFVTGKALVSGLKDLESKAGSASEEQRQHAFGRINSEVDVALHILRLFAEATSTARDAEDRDFQQLLRAVLPGEIELSIVLLAETIKHKLVDIYGSRLSLRPLGSQWLLEKMQDLGWCQAFLAYLLHRYGMRFIYYGYLQGSIPNRGLDHSKCQGSRCVANNIDKATYVTQHARSELVFRPRWWEPHSAVLRRVNRAWYGKRSSVCDCGHVSPDIQKVQSILHSGGIPLISLRTPRFLDGKSRLLNVQLEVVEWEPSIPFTAISHVWSDGLGNPTSNSLPLCQLLELRNILLSSRADIPNVKSLIFSGLKNILVAFTTSPQNLYFWMDTLCVPLDPGTRKLAILKLTGCFRNAALVLALDSFMMRCSSSMPENDILYQLNLSTWTRRMWTFQEAVVAQRIHLQLSDGYERLIHLPVHFHRWSASSDVVITMDVRKNLLLFPLTVAGLQLELMSAQPRLLAVALALSGRTTSWRTDEAISVATLLGVGLDEVLAVDDDGEQRWLALLPALKNLLSPSVIFMRGPKMTSPGFRWAPSTFLDLDRETEVAFLTRRETQDELPLQISNRGVVVTFPGLLFGTIPKPLTSTFCFESRATAKRFWATTGLRPDGRAYWDIANIPTGTAYGLVMQRVPDENSKNTRAVLLADCSVEDEVIYGSYICVLHTERLLQKVDRPPYVTEQTVWGIITAIPDFREKCWFPDVEIEFPRQTWCIS</sequence>
<name>A0A0D2GLS1_CLAB1</name>
<accession>A0A0D2GLS1</accession>
<evidence type="ECO:0008006" key="3">
    <source>
        <dbReference type="Google" id="ProtNLM"/>
    </source>
</evidence>
<proteinExistence type="predicted"/>
<dbReference type="GeneID" id="27693923"/>
<organism evidence="1 2">
    <name type="scientific">Cladophialophora bantiana (strain ATCC 10958 / CBS 173.52 / CDC B-1940 / NIH 8579)</name>
    <name type="common">Xylohypha bantiana</name>
    <dbReference type="NCBI Taxonomy" id="1442370"/>
    <lineage>
        <taxon>Eukaryota</taxon>
        <taxon>Fungi</taxon>
        <taxon>Dikarya</taxon>
        <taxon>Ascomycota</taxon>
        <taxon>Pezizomycotina</taxon>
        <taxon>Eurotiomycetes</taxon>
        <taxon>Chaetothyriomycetidae</taxon>
        <taxon>Chaetothyriales</taxon>
        <taxon>Herpotrichiellaceae</taxon>
        <taxon>Cladophialophora</taxon>
    </lineage>
</organism>